<dbReference type="EMBL" id="JBHSEF010000009">
    <property type="protein sequence ID" value="MFC4353905.1"/>
    <property type="molecule type" value="Genomic_DNA"/>
</dbReference>
<dbReference type="InterPro" id="IPR000160">
    <property type="entry name" value="GGDEF_dom"/>
</dbReference>
<proteinExistence type="predicted"/>
<evidence type="ECO:0000313" key="3">
    <source>
        <dbReference type="EMBL" id="MFC4353905.1"/>
    </source>
</evidence>
<dbReference type="InterPro" id="IPR029787">
    <property type="entry name" value="Nucleotide_cyclase"/>
</dbReference>
<evidence type="ECO:0000259" key="2">
    <source>
        <dbReference type="Pfam" id="PF00990"/>
    </source>
</evidence>
<comment type="caution">
    <text evidence="3">The sequence shown here is derived from an EMBL/GenBank/DDBJ whole genome shotgun (WGS) entry which is preliminary data.</text>
</comment>
<name>A0ABV8UTV9_9BACL</name>
<keyword evidence="3" id="KW-0548">Nucleotidyltransferase</keyword>
<dbReference type="EC" id="2.7.7.65" evidence="3"/>
<dbReference type="GO" id="GO:0052621">
    <property type="term" value="F:diguanylate cyclase activity"/>
    <property type="evidence" value="ECO:0007669"/>
    <property type="project" value="UniProtKB-EC"/>
</dbReference>
<evidence type="ECO:0000313" key="4">
    <source>
        <dbReference type="Proteomes" id="UP001595733"/>
    </source>
</evidence>
<dbReference type="Pfam" id="PF00990">
    <property type="entry name" value="GGDEF"/>
    <property type="match status" value="1"/>
</dbReference>
<accession>A0ABV8UTV9</accession>
<dbReference type="SUPFAM" id="SSF55073">
    <property type="entry name" value="Nucleotide cyclase"/>
    <property type="match status" value="1"/>
</dbReference>
<dbReference type="Proteomes" id="UP001595733">
    <property type="component" value="Unassembled WGS sequence"/>
</dbReference>
<protein>
    <submittedName>
        <fullName evidence="3">Diguanylate cyclase domain-containing protein</fullName>
        <ecNumber evidence="3">2.7.7.65</ecNumber>
    </submittedName>
</protein>
<organism evidence="3 4">
    <name type="scientific">Chryseomicrobium palamuruense</name>
    <dbReference type="NCBI Taxonomy" id="682973"/>
    <lineage>
        <taxon>Bacteria</taxon>
        <taxon>Bacillati</taxon>
        <taxon>Bacillota</taxon>
        <taxon>Bacilli</taxon>
        <taxon>Bacillales</taxon>
        <taxon>Caryophanaceae</taxon>
        <taxon>Chryseomicrobium</taxon>
    </lineage>
</organism>
<feature type="compositionally biased region" description="Basic and acidic residues" evidence="1">
    <location>
        <begin position="1"/>
        <end position="16"/>
    </location>
</feature>
<reference evidence="4" key="1">
    <citation type="journal article" date="2019" name="Int. J. Syst. Evol. Microbiol.">
        <title>The Global Catalogue of Microorganisms (GCM) 10K type strain sequencing project: providing services to taxonomists for standard genome sequencing and annotation.</title>
        <authorList>
            <consortium name="The Broad Institute Genomics Platform"/>
            <consortium name="The Broad Institute Genome Sequencing Center for Infectious Disease"/>
            <person name="Wu L."/>
            <person name="Ma J."/>
        </authorList>
    </citation>
    <scope>NUCLEOTIDE SEQUENCE [LARGE SCALE GENOMIC DNA]</scope>
    <source>
        <strain evidence="4">CCUG 50353</strain>
    </source>
</reference>
<evidence type="ECO:0000256" key="1">
    <source>
        <dbReference type="SAM" id="MobiDB-lite"/>
    </source>
</evidence>
<keyword evidence="3" id="KW-0808">Transferase</keyword>
<keyword evidence="4" id="KW-1185">Reference proteome</keyword>
<sequence>MEDVHEADRQTAERRVSGLMKEQGKSYSVEGQMAMVGISAGGRLWTGEDSLEDVLAQADSALYDVKMNGKKGIKFYN</sequence>
<dbReference type="InterPro" id="IPR043128">
    <property type="entry name" value="Rev_trsase/Diguanyl_cyclase"/>
</dbReference>
<feature type="region of interest" description="Disordered" evidence="1">
    <location>
        <begin position="1"/>
        <end position="23"/>
    </location>
</feature>
<gene>
    <name evidence="3" type="ORF">ACFO0S_02340</name>
</gene>
<dbReference type="Gene3D" id="3.30.70.270">
    <property type="match status" value="1"/>
</dbReference>
<dbReference type="RefSeq" id="WP_378140396.1">
    <property type="nucleotide sequence ID" value="NZ_JBHSEF010000009.1"/>
</dbReference>
<feature type="domain" description="GGDEF" evidence="2">
    <location>
        <begin position="3"/>
        <end position="71"/>
    </location>
</feature>